<name>A0A9P5S766_9FUNG</name>
<comment type="caution">
    <text evidence="3">The sequence shown here is derived from an EMBL/GenBank/DDBJ whole genome shotgun (WGS) entry which is preliminary data.</text>
</comment>
<proteinExistence type="predicted"/>
<dbReference type="SUPFAM" id="SSF55729">
    <property type="entry name" value="Acyl-CoA N-acyltransferases (Nat)"/>
    <property type="match status" value="1"/>
</dbReference>
<organism evidence="3 4">
    <name type="scientific">Linnemannia schmuckeri</name>
    <dbReference type="NCBI Taxonomy" id="64567"/>
    <lineage>
        <taxon>Eukaryota</taxon>
        <taxon>Fungi</taxon>
        <taxon>Fungi incertae sedis</taxon>
        <taxon>Mucoromycota</taxon>
        <taxon>Mortierellomycotina</taxon>
        <taxon>Mortierellomycetes</taxon>
        <taxon>Mortierellales</taxon>
        <taxon>Mortierellaceae</taxon>
        <taxon>Linnemannia</taxon>
    </lineage>
</organism>
<dbReference type="InterPro" id="IPR016181">
    <property type="entry name" value="Acyl_CoA_acyltransferase"/>
</dbReference>
<evidence type="ECO:0000313" key="4">
    <source>
        <dbReference type="Proteomes" id="UP000748756"/>
    </source>
</evidence>
<dbReference type="CDD" id="cd04301">
    <property type="entry name" value="NAT_SF"/>
    <property type="match status" value="1"/>
</dbReference>
<gene>
    <name evidence="3" type="ORF">BG015_011609</name>
</gene>
<dbReference type="EMBL" id="JAAAUQ010000091">
    <property type="protein sequence ID" value="KAF9154925.1"/>
    <property type="molecule type" value="Genomic_DNA"/>
</dbReference>
<dbReference type="AlphaFoldDB" id="A0A9P5S766"/>
<evidence type="ECO:0000256" key="1">
    <source>
        <dbReference type="SAM" id="MobiDB-lite"/>
    </source>
</evidence>
<dbReference type="InterPro" id="IPR000182">
    <property type="entry name" value="GNAT_dom"/>
</dbReference>
<dbReference type="Proteomes" id="UP000748756">
    <property type="component" value="Unassembled WGS sequence"/>
</dbReference>
<dbReference type="PROSITE" id="PS51186">
    <property type="entry name" value="GNAT"/>
    <property type="match status" value="1"/>
</dbReference>
<sequence>MLSPRPPKQPAELGREELILEDGAKTPPRKTRARTAQIVEESVGTPSGNRRSDRLRKKMADYVGHGETITTPRGSSIHSMFPKELEKFIPPSPRRVELDKFKRRLQFKSGARSSLMKTEAYKTLERKEKVRAFHEDQRGKRYNAQFKSRGLSLPAISKTRKISLALPSKEGEAPKVQFVARHNLRPRPPRLPIKGVDDLSLTGSTSLESLEKRKTQYKQLKVHESVDFVSWSERDDAWRTKRLANYMSSSKLARETSLFKKRKLSICGWGNPQKNLGNYLSICWEYNPDLDADKNQKLQHRHPAILNRNNDKGACVESGVIYYPDVLTDTVNIYLTGFCFTIQSELALKYDKAQKELFDQASELVQRSFYQYNMDLSLDSSLDDNFTVDIFCSSQPSDDPALMTVRGVTQFIFMKGYIYVDKICVSQEHQKSGIGAMMMARIEALATLRNKDILLYALGPVVKVYQKWGFQYCKEWPAIPKDIGVIMRKRIHTKGVVDDYVGLEWDGTGFS</sequence>
<dbReference type="GO" id="GO:0016747">
    <property type="term" value="F:acyltransferase activity, transferring groups other than amino-acyl groups"/>
    <property type="evidence" value="ECO:0007669"/>
    <property type="project" value="InterPro"/>
</dbReference>
<evidence type="ECO:0000259" key="2">
    <source>
        <dbReference type="PROSITE" id="PS51186"/>
    </source>
</evidence>
<feature type="region of interest" description="Disordered" evidence="1">
    <location>
        <begin position="1"/>
        <end position="55"/>
    </location>
</feature>
<feature type="compositionally biased region" description="Basic and acidic residues" evidence="1">
    <location>
        <begin position="13"/>
        <end position="24"/>
    </location>
</feature>
<reference evidence="3" key="1">
    <citation type="journal article" date="2020" name="Fungal Divers.">
        <title>Resolving the Mortierellaceae phylogeny through synthesis of multi-gene phylogenetics and phylogenomics.</title>
        <authorList>
            <person name="Vandepol N."/>
            <person name="Liber J."/>
            <person name="Desiro A."/>
            <person name="Na H."/>
            <person name="Kennedy M."/>
            <person name="Barry K."/>
            <person name="Grigoriev I.V."/>
            <person name="Miller A.N."/>
            <person name="O'Donnell K."/>
            <person name="Stajich J.E."/>
            <person name="Bonito G."/>
        </authorList>
    </citation>
    <scope>NUCLEOTIDE SEQUENCE</scope>
    <source>
        <strain evidence="3">NRRL 6426</strain>
    </source>
</reference>
<keyword evidence="4" id="KW-1185">Reference proteome</keyword>
<protein>
    <recommendedName>
        <fullName evidence="2">N-acetyltransferase domain-containing protein</fullName>
    </recommendedName>
</protein>
<accession>A0A9P5S766</accession>
<dbReference type="OrthoDB" id="2115692at2759"/>
<feature type="domain" description="N-acetyltransferase" evidence="2">
    <location>
        <begin position="348"/>
        <end position="492"/>
    </location>
</feature>
<evidence type="ECO:0000313" key="3">
    <source>
        <dbReference type="EMBL" id="KAF9154925.1"/>
    </source>
</evidence>
<dbReference type="Gene3D" id="3.40.630.30">
    <property type="match status" value="1"/>
</dbReference>